<dbReference type="STRING" id="1434110.MSHOH_0887"/>
<dbReference type="SUPFAM" id="SSF159245">
    <property type="entry name" value="AttH-like"/>
    <property type="match status" value="1"/>
</dbReference>
<dbReference type="GeneID" id="70784846"/>
<dbReference type="PATRIC" id="fig|1434110.4.peg.1105"/>
<dbReference type="EMBL" id="CP009516">
    <property type="protein sequence ID" value="AKB77370.1"/>
    <property type="molecule type" value="Genomic_DNA"/>
</dbReference>
<dbReference type="AlphaFoldDB" id="A0A0E3WT80"/>
<protein>
    <submittedName>
        <fullName evidence="1">Uncharacterized protein</fullName>
    </submittedName>
</protein>
<evidence type="ECO:0000313" key="1">
    <source>
        <dbReference type="EMBL" id="AKB77370.1"/>
    </source>
</evidence>
<dbReference type="Proteomes" id="UP000033101">
    <property type="component" value="Chromosome"/>
</dbReference>
<dbReference type="KEGG" id="mhor:MSHOH_0887"/>
<gene>
    <name evidence="1" type="ORF">MSHOH_0887</name>
</gene>
<sequence>MVDRSEKNSYAVIPGVSTVKDQLKSHAFVMLLDARSQKMRYFRYSLDDLKASDRKFELTIGGSFFSTDGMILNLEQGGNPITARISFRDTYPWPVTLLSPGVMGWYAFVPGMECYHGILSMDHAIEGFIEADGVRTDLTGGRGYIENDGAFQCLPPGYGCRPTTSTGKEYRFLAQ</sequence>
<evidence type="ECO:0000313" key="2">
    <source>
        <dbReference type="Proteomes" id="UP000033101"/>
    </source>
</evidence>
<organism evidence="1 2">
    <name type="scientific">Methanosarcina horonobensis HB-1 = JCM 15518</name>
    <dbReference type="NCBI Taxonomy" id="1434110"/>
    <lineage>
        <taxon>Archaea</taxon>
        <taxon>Methanobacteriati</taxon>
        <taxon>Methanobacteriota</taxon>
        <taxon>Stenosarchaea group</taxon>
        <taxon>Methanomicrobia</taxon>
        <taxon>Methanosarcinales</taxon>
        <taxon>Methanosarcinaceae</taxon>
        <taxon>Methanosarcina</taxon>
    </lineage>
</organism>
<proteinExistence type="predicted"/>
<dbReference type="HOGENOM" id="CLU_1529234_0_0_2"/>
<reference evidence="1 2" key="1">
    <citation type="submission" date="2014-07" db="EMBL/GenBank/DDBJ databases">
        <title>Methanogenic archaea and the global carbon cycle.</title>
        <authorList>
            <person name="Henriksen J.R."/>
            <person name="Luke J."/>
            <person name="Reinhart S."/>
            <person name="Benedict M.N."/>
            <person name="Youngblut N.D."/>
            <person name="Metcalf M.E."/>
            <person name="Whitaker R.J."/>
            <person name="Metcalf W.W."/>
        </authorList>
    </citation>
    <scope>NUCLEOTIDE SEQUENCE [LARGE SCALE GENOMIC DNA]</scope>
    <source>
        <strain evidence="1 2">HB-1</strain>
    </source>
</reference>
<keyword evidence="2" id="KW-1185">Reference proteome</keyword>
<accession>A0A0E3WT80</accession>
<name>A0A0E3WT80_9EURY</name>
<dbReference type="RefSeq" id="WP_239451220.1">
    <property type="nucleotide sequence ID" value="NZ_BBCW01000024.1"/>
</dbReference>